<dbReference type="Gene3D" id="3.30.710.10">
    <property type="entry name" value="Potassium Channel Kv1.1, Chain A"/>
    <property type="match status" value="2"/>
</dbReference>
<feature type="domain" description="BTB" evidence="1">
    <location>
        <begin position="39"/>
        <end position="106"/>
    </location>
</feature>
<organism evidence="2 3">
    <name type="scientific">Knufia obscura</name>
    <dbReference type="NCBI Taxonomy" id="1635080"/>
    <lineage>
        <taxon>Eukaryota</taxon>
        <taxon>Fungi</taxon>
        <taxon>Dikarya</taxon>
        <taxon>Ascomycota</taxon>
        <taxon>Pezizomycotina</taxon>
        <taxon>Eurotiomycetes</taxon>
        <taxon>Chaetothyriomycetidae</taxon>
        <taxon>Chaetothyriales</taxon>
        <taxon>Trichomeriaceae</taxon>
        <taxon>Knufia</taxon>
    </lineage>
</organism>
<sequence>MAHKIEGWPCNFSGQVHTEQQSGPEQADEYRLLSTGQYGDFEIECRGHIFKVHKAIMSSASPFFKSAIDGPFKESRENKIDLCEDEPEIIARILILIYCGVYESGDITRGMVGMIPQFEGVTDRYAHTIESCWRDAELAVKLYTTMKRYGFSKSYSDSLRLIFLKALYNERRFETPSQDEQDDKPLKESDAALLVDLVKLVYESTEEGDWTLKDVILQNIRGLIKDFRGLESEALQQMLRDSPDITLDIASSVLKETTCKESLAMTSQNELGFCDYGSFLETGKYADLQIECRGHVFKAHKMILSKASEFFRGAIDNKMKESVQSKIDLPEDEPEIVARILVFLYTRSSPRNCLSQFSQFKEVHDKYNDLHRYWYNDSKLFIKLYHTGDKYMIEDLKTAARRWFARIFTKPFPHHCEMRAKEPDTAKLLAELIQLAYSIVPAIDYGLKDIILQGMKEAFQEPQALEQEAYSTLLKDVPDFTLDMAMSALDRRSYACCECGSRVYPRLFRCACGKVEGCDRRICMEERAQRSVCMDCGTLECLIWEDFSSQSIDAISEDSY</sequence>
<keyword evidence="3" id="KW-1185">Reference proteome</keyword>
<dbReference type="PROSITE" id="PS50097">
    <property type="entry name" value="BTB"/>
    <property type="match status" value="2"/>
</dbReference>
<evidence type="ECO:0000313" key="2">
    <source>
        <dbReference type="EMBL" id="KAK5946300.1"/>
    </source>
</evidence>
<evidence type="ECO:0000313" key="3">
    <source>
        <dbReference type="Proteomes" id="UP001334248"/>
    </source>
</evidence>
<proteinExistence type="predicted"/>
<dbReference type="InterPro" id="IPR000210">
    <property type="entry name" value="BTB/POZ_dom"/>
</dbReference>
<comment type="caution">
    <text evidence="2">The sequence shown here is derived from an EMBL/GenBank/DDBJ whole genome shotgun (WGS) entry which is preliminary data.</text>
</comment>
<dbReference type="SMART" id="SM00225">
    <property type="entry name" value="BTB"/>
    <property type="match status" value="2"/>
</dbReference>
<dbReference type="GeneID" id="89993891"/>
<evidence type="ECO:0000259" key="1">
    <source>
        <dbReference type="PROSITE" id="PS50097"/>
    </source>
</evidence>
<gene>
    <name evidence="2" type="ORF">PMZ80_000442</name>
</gene>
<protein>
    <recommendedName>
        <fullName evidence="1">BTB domain-containing protein</fullName>
    </recommendedName>
</protein>
<feature type="domain" description="BTB" evidence="1">
    <location>
        <begin position="286"/>
        <end position="346"/>
    </location>
</feature>
<name>A0ABR0S0D1_9EURO</name>
<dbReference type="Pfam" id="PF00651">
    <property type="entry name" value="BTB"/>
    <property type="match status" value="2"/>
</dbReference>
<accession>A0ABR0S0D1</accession>
<dbReference type="CDD" id="cd18186">
    <property type="entry name" value="BTB_POZ_ZBTB_KLHL-like"/>
    <property type="match status" value="2"/>
</dbReference>
<dbReference type="RefSeq" id="XP_064734390.1">
    <property type="nucleotide sequence ID" value="XM_064868893.1"/>
</dbReference>
<dbReference type="PANTHER" id="PTHR47843">
    <property type="entry name" value="BTB DOMAIN-CONTAINING PROTEIN-RELATED"/>
    <property type="match status" value="1"/>
</dbReference>
<dbReference type="EMBL" id="JAVHJV010000001">
    <property type="protein sequence ID" value="KAK5946300.1"/>
    <property type="molecule type" value="Genomic_DNA"/>
</dbReference>
<dbReference type="PANTHER" id="PTHR47843:SF5">
    <property type="entry name" value="BTB_POZ DOMAIN PROTEIN"/>
    <property type="match status" value="1"/>
</dbReference>
<dbReference type="Proteomes" id="UP001334248">
    <property type="component" value="Unassembled WGS sequence"/>
</dbReference>
<dbReference type="InterPro" id="IPR011333">
    <property type="entry name" value="SKP1/BTB/POZ_sf"/>
</dbReference>
<dbReference type="SUPFAM" id="SSF54695">
    <property type="entry name" value="POZ domain"/>
    <property type="match status" value="2"/>
</dbReference>
<reference evidence="2 3" key="1">
    <citation type="journal article" date="2023" name="Res Sq">
        <title>Genomic and morphological characterization of Knufia obscura isolated from the Mars 2020 spacecraft assembly facility.</title>
        <authorList>
            <person name="Chander A.M."/>
            <person name="Teixeira M.M."/>
            <person name="Singh N.K."/>
            <person name="Williams M.P."/>
            <person name="Parker C.W."/>
            <person name="Leo P."/>
            <person name="Stajich J.E."/>
            <person name="Torok T."/>
            <person name="Tighe S."/>
            <person name="Mason C.E."/>
            <person name="Venkateswaran K."/>
        </authorList>
    </citation>
    <scope>NUCLEOTIDE SEQUENCE [LARGE SCALE GENOMIC DNA]</scope>
    <source>
        <strain evidence="2 3">CCFEE 5817</strain>
    </source>
</reference>